<evidence type="ECO:0000313" key="3">
    <source>
        <dbReference type="Proteomes" id="UP000827721"/>
    </source>
</evidence>
<name>A0ABQ8HZM9_9ROSI</name>
<keyword evidence="3" id="KW-1185">Reference proteome</keyword>
<sequence length="188" mass="20692">MKAPIGTGLAKKVSVPLLLCYEKERPDPIGTGVNLGAVGPITVREDFSEKEVCLLALESPTLAENGVDLQKIVIKVQMPCDKCRSKAMKIAVTKDGVTKVEIKGEEKDQLVVIGDGVDSINLARSLRKELHYANILSVEEEKEKKDEKEKAKEDDKTNINLPIPYAYYPNPMICAVAYDPNPSFCSIM</sequence>
<dbReference type="PANTHER" id="PTHR46932">
    <property type="entry name" value="HEAVY METAL-ASSOCIATED ISOPRENYLATED PLANT PROTEIN 47"/>
    <property type="match status" value="1"/>
</dbReference>
<dbReference type="PANTHER" id="PTHR46932:SF12">
    <property type="entry name" value="HEAVY METAL-ASSOCIATED ISOPRENYLATED PLANT PROTEIN 47"/>
    <property type="match status" value="1"/>
</dbReference>
<dbReference type="Gene3D" id="3.30.70.100">
    <property type="match status" value="1"/>
</dbReference>
<protein>
    <recommendedName>
        <fullName evidence="1">HMA domain-containing protein</fullName>
    </recommendedName>
</protein>
<dbReference type="InterPro" id="IPR006121">
    <property type="entry name" value="HMA_dom"/>
</dbReference>
<organism evidence="2 3">
    <name type="scientific">Xanthoceras sorbifolium</name>
    <dbReference type="NCBI Taxonomy" id="99658"/>
    <lineage>
        <taxon>Eukaryota</taxon>
        <taxon>Viridiplantae</taxon>
        <taxon>Streptophyta</taxon>
        <taxon>Embryophyta</taxon>
        <taxon>Tracheophyta</taxon>
        <taxon>Spermatophyta</taxon>
        <taxon>Magnoliopsida</taxon>
        <taxon>eudicotyledons</taxon>
        <taxon>Gunneridae</taxon>
        <taxon>Pentapetalae</taxon>
        <taxon>rosids</taxon>
        <taxon>malvids</taxon>
        <taxon>Sapindales</taxon>
        <taxon>Sapindaceae</taxon>
        <taxon>Xanthoceroideae</taxon>
        <taxon>Xanthoceras</taxon>
    </lineage>
</organism>
<gene>
    <name evidence="2" type="ORF">JRO89_XS06G0226700</name>
</gene>
<proteinExistence type="predicted"/>
<dbReference type="Proteomes" id="UP000827721">
    <property type="component" value="Unassembled WGS sequence"/>
</dbReference>
<dbReference type="InterPro" id="IPR042885">
    <property type="entry name" value="HIPP47/16"/>
</dbReference>
<comment type="caution">
    <text evidence="2">The sequence shown here is derived from an EMBL/GenBank/DDBJ whole genome shotgun (WGS) entry which is preliminary data.</text>
</comment>
<accession>A0ABQ8HZM9</accession>
<dbReference type="EMBL" id="JAFEMO010000006">
    <property type="protein sequence ID" value="KAH7569649.1"/>
    <property type="molecule type" value="Genomic_DNA"/>
</dbReference>
<evidence type="ECO:0000259" key="1">
    <source>
        <dbReference type="PROSITE" id="PS50846"/>
    </source>
</evidence>
<evidence type="ECO:0000313" key="2">
    <source>
        <dbReference type="EMBL" id="KAH7569649.1"/>
    </source>
</evidence>
<feature type="domain" description="HMA" evidence="1">
    <location>
        <begin position="69"/>
        <end position="138"/>
    </location>
</feature>
<reference evidence="2 3" key="1">
    <citation type="submission" date="2021-02" db="EMBL/GenBank/DDBJ databases">
        <title>Plant Genome Project.</title>
        <authorList>
            <person name="Zhang R.-G."/>
        </authorList>
    </citation>
    <scope>NUCLEOTIDE SEQUENCE [LARGE SCALE GENOMIC DNA]</scope>
    <source>
        <tissue evidence="2">Leaves</tissue>
    </source>
</reference>
<dbReference type="PROSITE" id="PS50846">
    <property type="entry name" value="HMA_2"/>
    <property type="match status" value="1"/>
</dbReference>